<accession>A0A6A6XRL0</accession>
<evidence type="ECO:0000313" key="2">
    <source>
        <dbReference type="Proteomes" id="UP000799757"/>
    </source>
</evidence>
<protein>
    <submittedName>
        <fullName evidence="1">Uncharacterized protein</fullName>
    </submittedName>
</protein>
<gene>
    <name evidence="1" type="ORF">K505DRAFT_80803</name>
</gene>
<proteinExistence type="predicted"/>
<evidence type="ECO:0000313" key="1">
    <source>
        <dbReference type="EMBL" id="KAF2799072.1"/>
    </source>
</evidence>
<keyword evidence="2" id="KW-1185">Reference proteome</keyword>
<organism evidence="1 2">
    <name type="scientific">Melanomma pulvis-pyrius CBS 109.77</name>
    <dbReference type="NCBI Taxonomy" id="1314802"/>
    <lineage>
        <taxon>Eukaryota</taxon>
        <taxon>Fungi</taxon>
        <taxon>Dikarya</taxon>
        <taxon>Ascomycota</taxon>
        <taxon>Pezizomycotina</taxon>
        <taxon>Dothideomycetes</taxon>
        <taxon>Pleosporomycetidae</taxon>
        <taxon>Pleosporales</taxon>
        <taxon>Melanommataceae</taxon>
        <taxon>Melanomma</taxon>
    </lineage>
</organism>
<name>A0A6A6XRL0_9PLEO</name>
<dbReference type="Proteomes" id="UP000799757">
    <property type="component" value="Unassembled WGS sequence"/>
</dbReference>
<dbReference type="EMBL" id="MU001771">
    <property type="protein sequence ID" value="KAF2799072.1"/>
    <property type="molecule type" value="Genomic_DNA"/>
</dbReference>
<dbReference type="AlphaFoldDB" id="A0A6A6XRL0"/>
<reference evidence="1" key="1">
    <citation type="journal article" date="2020" name="Stud. Mycol.">
        <title>101 Dothideomycetes genomes: a test case for predicting lifestyles and emergence of pathogens.</title>
        <authorList>
            <person name="Haridas S."/>
            <person name="Albert R."/>
            <person name="Binder M."/>
            <person name="Bloem J."/>
            <person name="Labutti K."/>
            <person name="Salamov A."/>
            <person name="Andreopoulos B."/>
            <person name="Baker S."/>
            <person name="Barry K."/>
            <person name="Bills G."/>
            <person name="Bluhm B."/>
            <person name="Cannon C."/>
            <person name="Castanera R."/>
            <person name="Culley D."/>
            <person name="Daum C."/>
            <person name="Ezra D."/>
            <person name="Gonzalez J."/>
            <person name="Henrissat B."/>
            <person name="Kuo A."/>
            <person name="Liang C."/>
            <person name="Lipzen A."/>
            <person name="Lutzoni F."/>
            <person name="Magnuson J."/>
            <person name="Mondo S."/>
            <person name="Nolan M."/>
            <person name="Ohm R."/>
            <person name="Pangilinan J."/>
            <person name="Park H.-J."/>
            <person name="Ramirez L."/>
            <person name="Alfaro M."/>
            <person name="Sun H."/>
            <person name="Tritt A."/>
            <person name="Yoshinaga Y."/>
            <person name="Zwiers L.-H."/>
            <person name="Turgeon B."/>
            <person name="Goodwin S."/>
            <person name="Spatafora J."/>
            <person name="Crous P."/>
            <person name="Grigoriev I."/>
        </authorList>
    </citation>
    <scope>NUCLEOTIDE SEQUENCE</scope>
    <source>
        <strain evidence="1">CBS 109.77</strain>
    </source>
</reference>
<sequence length="197" mass="22184">MPRYYLPVLKRVDTFTKLPHDAQIQRGRAQGIGDLSRLLSGKQWCTHDPQSSITPLVSPNPRDAYHTPITHLRPISHKSHRTEDRRPVTIHVLDCKNHVGQGNHAEVGSRKIPVLSGGLDAIQVVELWRKQGSERRVHSPEQMTIVCHCVTVAYWKEGKMMPQESVVAEQLREAWPLGCGYHVHVQVGGYSLCNLGV</sequence>